<name>A0A5B7JHU6_PORTR</name>
<evidence type="ECO:0000313" key="2">
    <source>
        <dbReference type="Proteomes" id="UP000324222"/>
    </source>
</evidence>
<organism evidence="1 2">
    <name type="scientific">Portunus trituberculatus</name>
    <name type="common">Swimming crab</name>
    <name type="synonym">Neptunus trituberculatus</name>
    <dbReference type="NCBI Taxonomy" id="210409"/>
    <lineage>
        <taxon>Eukaryota</taxon>
        <taxon>Metazoa</taxon>
        <taxon>Ecdysozoa</taxon>
        <taxon>Arthropoda</taxon>
        <taxon>Crustacea</taxon>
        <taxon>Multicrustacea</taxon>
        <taxon>Malacostraca</taxon>
        <taxon>Eumalacostraca</taxon>
        <taxon>Eucarida</taxon>
        <taxon>Decapoda</taxon>
        <taxon>Pleocyemata</taxon>
        <taxon>Brachyura</taxon>
        <taxon>Eubrachyura</taxon>
        <taxon>Portunoidea</taxon>
        <taxon>Portunidae</taxon>
        <taxon>Portuninae</taxon>
        <taxon>Portunus</taxon>
    </lineage>
</organism>
<dbReference type="AlphaFoldDB" id="A0A5B7JHU6"/>
<evidence type="ECO:0000313" key="1">
    <source>
        <dbReference type="EMBL" id="MPC92827.1"/>
    </source>
</evidence>
<keyword evidence="2" id="KW-1185">Reference proteome</keyword>
<dbReference type="EMBL" id="VSRR010092655">
    <property type="protein sequence ID" value="MPC92827.1"/>
    <property type="molecule type" value="Genomic_DNA"/>
</dbReference>
<gene>
    <name evidence="1" type="ORF">E2C01_087937</name>
</gene>
<accession>A0A5B7JHU6</accession>
<sequence>MVVVVEVMTVISSAGQQARRWLLLSGPRYDHLLAAMFLPYNNQVCYGQIDRQTDRQTGRQTDRKAGR</sequence>
<protein>
    <submittedName>
        <fullName evidence="1">Uncharacterized protein</fullName>
    </submittedName>
</protein>
<proteinExistence type="predicted"/>
<comment type="caution">
    <text evidence="1">The sequence shown here is derived from an EMBL/GenBank/DDBJ whole genome shotgun (WGS) entry which is preliminary data.</text>
</comment>
<dbReference type="Proteomes" id="UP000324222">
    <property type="component" value="Unassembled WGS sequence"/>
</dbReference>
<reference evidence="1 2" key="1">
    <citation type="submission" date="2019-05" db="EMBL/GenBank/DDBJ databases">
        <title>Another draft genome of Portunus trituberculatus and its Hox gene families provides insights of decapod evolution.</title>
        <authorList>
            <person name="Jeong J.-H."/>
            <person name="Song I."/>
            <person name="Kim S."/>
            <person name="Choi T."/>
            <person name="Kim D."/>
            <person name="Ryu S."/>
            <person name="Kim W."/>
        </authorList>
    </citation>
    <scope>NUCLEOTIDE SEQUENCE [LARGE SCALE GENOMIC DNA]</scope>
    <source>
        <tissue evidence="1">Muscle</tissue>
    </source>
</reference>